<comment type="caution">
    <text evidence="2">The sequence shown here is derived from an EMBL/GenBank/DDBJ whole genome shotgun (WGS) entry which is preliminary data.</text>
</comment>
<protein>
    <recommendedName>
        <fullName evidence="4">Ubiquitin-like protease family profile domain-containing protein</fullName>
    </recommendedName>
</protein>
<gene>
    <name evidence="2" type="ORF">G5714_008691</name>
</gene>
<dbReference type="Gene3D" id="3.10.130.10">
    <property type="entry name" value="Ribonuclease A-like domain"/>
    <property type="match status" value="1"/>
</dbReference>
<organism evidence="2 3">
    <name type="scientific">Onychostoma macrolepis</name>
    <dbReference type="NCBI Taxonomy" id="369639"/>
    <lineage>
        <taxon>Eukaryota</taxon>
        <taxon>Metazoa</taxon>
        <taxon>Chordata</taxon>
        <taxon>Craniata</taxon>
        <taxon>Vertebrata</taxon>
        <taxon>Euteleostomi</taxon>
        <taxon>Actinopterygii</taxon>
        <taxon>Neopterygii</taxon>
        <taxon>Teleostei</taxon>
        <taxon>Ostariophysi</taxon>
        <taxon>Cypriniformes</taxon>
        <taxon>Cyprinidae</taxon>
        <taxon>Acrossocheilinae</taxon>
        <taxon>Onychostoma</taxon>
    </lineage>
</organism>
<sequence>MQVGDRVLRQNKRSQQRKRGKLDPDLFGPYTVTKVDGKSIDIVDDHGKLFPRVNLDHLVHFLEDLPPKAPKVTSPITTTSFPATTFPVPHTACSGAPKPAASSGAPCPAASSAVPCTDLLQDIWAGKVGGRLWSKIGPYKIFTWDLERLQPGEKLESEVIYAYLTCIASRYAGKAFVIDSFQMTNLWNGKATEMKKMNLQVYDLLVGSVNEGDHWTLLVIYPQEGKINYINSCGKSSRKVDHCLKAVRGFMDKKGFKGATWKCVKLPHSLQPDATSCGVFVSQTHPDSFIHTNSRTTQRMKMEVFLVLLMTLVFTDGLDNATLSRDKQGLFSNWEYPCQRSQNNNAYNIFNHRHILSEEFDMNSEWAWADYLKRKRLCGRKSSQSFLPQLYTNSIIRICNGRGTRDTGHLCISTERFTVYIVQSSLRNGQCEVKKPHNNKYYVTVACQVIDNQCLPVHYEKQIYWQPSQRGQTCEP</sequence>
<evidence type="ECO:0000256" key="1">
    <source>
        <dbReference type="SAM" id="MobiDB-lite"/>
    </source>
</evidence>
<name>A0A7J6CWM0_9TELE</name>
<dbReference type="InterPro" id="IPR038765">
    <property type="entry name" value="Papain-like_cys_pep_sf"/>
</dbReference>
<dbReference type="AlphaFoldDB" id="A0A7J6CWM0"/>
<feature type="compositionally biased region" description="Basic residues" evidence="1">
    <location>
        <begin position="9"/>
        <end position="20"/>
    </location>
</feature>
<dbReference type="InterPro" id="IPR036816">
    <property type="entry name" value="RNaseA-like_dom_sf"/>
</dbReference>
<proteinExistence type="predicted"/>
<feature type="region of interest" description="Disordered" evidence="1">
    <location>
        <begin position="1"/>
        <end position="25"/>
    </location>
</feature>
<accession>A0A7J6CWM0</accession>
<evidence type="ECO:0000313" key="2">
    <source>
        <dbReference type="EMBL" id="KAF4111660.1"/>
    </source>
</evidence>
<reference evidence="2 3" key="1">
    <citation type="submission" date="2020-04" db="EMBL/GenBank/DDBJ databases">
        <title>Chromosome-level genome assembly of a cyprinid fish Onychostoma macrolepis by integration of Nanopore Sequencing, Bionano and Hi-C technology.</title>
        <authorList>
            <person name="Wang D."/>
        </authorList>
    </citation>
    <scope>NUCLEOTIDE SEQUENCE [LARGE SCALE GENOMIC DNA]</scope>
    <source>
        <strain evidence="2">SWU-2019</strain>
        <tissue evidence="2">Muscle</tissue>
    </source>
</reference>
<keyword evidence="3" id="KW-1185">Reference proteome</keyword>
<dbReference type="Gene3D" id="3.40.395.10">
    <property type="entry name" value="Adenoviral Proteinase, Chain A"/>
    <property type="match status" value="1"/>
</dbReference>
<dbReference type="SUPFAM" id="SSF54001">
    <property type="entry name" value="Cysteine proteinases"/>
    <property type="match status" value="1"/>
</dbReference>
<dbReference type="EMBL" id="JAAMOB010000007">
    <property type="protein sequence ID" value="KAF4111660.1"/>
    <property type="molecule type" value="Genomic_DNA"/>
</dbReference>
<evidence type="ECO:0008006" key="4">
    <source>
        <dbReference type="Google" id="ProtNLM"/>
    </source>
</evidence>
<evidence type="ECO:0000313" key="3">
    <source>
        <dbReference type="Proteomes" id="UP000579812"/>
    </source>
</evidence>
<dbReference type="Proteomes" id="UP000579812">
    <property type="component" value="Unassembled WGS sequence"/>
</dbReference>